<dbReference type="OrthoDB" id="107692at2"/>
<evidence type="ECO:0000259" key="3">
    <source>
        <dbReference type="Pfam" id="PF13559"/>
    </source>
</evidence>
<protein>
    <recommendedName>
        <fullName evidence="3">Protein-glutamine gamma-glutamyltransferase-like C-terminal domain-containing protein</fullName>
    </recommendedName>
</protein>
<keyword evidence="1" id="KW-0472">Membrane</keyword>
<feature type="domain" description="Protein-glutamine gamma-glutamyltransferase-like C-terminal" evidence="3">
    <location>
        <begin position="256"/>
        <end position="324"/>
    </location>
</feature>
<evidence type="ECO:0000256" key="1">
    <source>
        <dbReference type="SAM" id="Phobius"/>
    </source>
</evidence>
<dbReference type="InterPro" id="IPR025403">
    <property type="entry name" value="TgpA-like_C"/>
</dbReference>
<keyword evidence="1" id="KW-0812">Transmembrane</keyword>
<evidence type="ECO:0000256" key="2">
    <source>
        <dbReference type="SAM" id="SignalP"/>
    </source>
</evidence>
<comment type="caution">
    <text evidence="4">The sequence shown here is derived from an EMBL/GenBank/DDBJ whole genome shotgun (WGS) entry which is preliminary data.</text>
</comment>
<dbReference type="EMBL" id="JACHEK010000005">
    <property type="protein sequence ID" value="MBB6145041.1"/>
    <property type="molecule type" value="Genomic_DNA"/>
</dbReference>
<proteinExistence type="predicted"/>
<dbReference type="Proteomes" id="UP000538666">
    <property type="component" value="Unassembled WGS sequence"/>
</dbReference>
<sequence>MALFQQRNRIFSISMLALCCSATALALPQSTLTAYTAHLEALRSLVQSCRSNAAACDANTVGSDEQVHLAGLNSGANVDVFEAHYDWLREVLGQAHDPAMKDRADKLNAAASRIQDSLDDAQGHVSDGNATDQFHHARADADAILRHPEFVTVSGTSFWDRVMAHIALWIDSLFNNVAMFGRRSPWIGPVFEWGLIALAGTGLFVWAMRVLRRQRLKVRIEAGRQIEPCEEASRNWRALAAEQAARADWREAVHCLYWATIVMLEGRRFWAPNRSRTPREYVRLLEAGSPGWSLLRQQTLGFERIWYGLQAAEPGDYQRALDAHEQLRTV</sequence>
<gene>
    <name evidence="4" type="ORF">HNQ77_002997</name>
</gene>
<dbReference type="Pfam" id="PF13559">
    <property type="entry name" value="DUF4129"/>
    <property type="match status" value="1"/>
</dbReference>
<accession>A0A841K1I1</accession>
<keyword evidence="5" id="KW-1185">Reference proteome</keyword>
<keyword evidence="1" id="KW-1133">Transmembrane helix</keyword>
<dbReference type="RefSeq" id="WP_050059426.1">
    <property type="nucleotide sequence ID" value="NZ_JACHEK010000005.1"/>
</dbReference>
<name>A0A841K1I1_9BACT</name>
<feature type="chain" id="PRO_5032861077" description="Protein-glutamine gamma-glutamyltransferase-like C-terminal domain-containing protein" evidence="2">
    <location>
        <begin position="27"/>
        <end position="330"/>
    </location>
</feature>
<evidence type="ECO:0000313" key="5">
    <source>
        <dbReference type="Proteomes" id="UP000538666"/>
    </source>
</evidence>
<feature type="transmembrane region" description="Helical" evidence="1">
    <location>
        <begin position="186"/>
        <end position="207"/>
    </location>
</feature>
<reference evidence="4 5" key="1">
    <citation type="submission" date="2020-08" db="EMBL/GenBank/DDBJ databases">
        <title>Genomic Encyclopedia of Type Strains, Phase IV (KMG-IV): sequencing the most valuable type-strain genomes for metagenomic binning, comparative biology and taxonomic classification.</title>
        <authorList>
            <person name="Goeker M."/>
        </authorList>
    </citation>
    <scope>NUCLEOTIDE SEQUENCE [LARGE SCALE GENOMIC DNA]</scope>
    <source>
        <strain evidence="4 5">DSM 103733</strain>
    </source>
</reference>
<organism evidence="4 5">
    <name type="scientific">Silvibacterium bohemicum</name>
    <dbReference type="NCBI Taxonomy" id="1577686"/>
    <lineage>
        <taxon>Bacteria</taxon>
        <taxon>Pseudomonadati</taxon>
        <taxon>Acidobacteriota</taxon>
        <taxon>Terriglobia</taxon>
        <taxon>Terriglobales</taxon>
        <taxon>Acidobacteriaceae</taxon>
        <taxon>Silvibacterium</taxon>
    </lineage>
</organism>
<keyword evidence="2" id="KW-0732">Signal</keyword>
<evidence type="ECO:0000313" key="4">
    <source>
        <dbReference type="EMBL" id="MBB6145041.1"/>
    </source>
</evidence>
<feature type="signal peptide" evidence="2">
    <location>
        <begin position="1"/>
        <end position="26"/>
    </location>
</feature>
<dbReference type="AlphaFoldDB" id="A0A841K1I1"/>